<proteinExistence type="inferred from homology"/>
<keyword evidence="3 8" id="KW-0808">Transferase</keyword>
<sequence length="312" mass="32090">MPTSESRPPLALALARTAEAVTAYIEGAIARSGAPGERLAGAIRHATLAGGKRLRPFLVVESAALFGVCADRAMPAAAALECIHCYSLVHDDLPAMDNDDLRRGRPTVHRAYDEATAILAGDGLLTLAFEILAGEEDDTDPAVRLALIASLARAAGVAGMIGGQMLDLAAEGRFAQGALHRAPLDLSAEAIIQLQAMKTGALLRQACEAGALLGQASPAERASLDRYARAVGRAFQIADDLLDVEGEASLVGKAVGKDAAAGKATLVGTLGIEGARAELTRLTGEAEAALASFGSAATLLVEAAYFVADRRN</sequence>
<keyword evidence="4" id="KW-0479">Metal-binding</keyword>
<dbReference type="SFLD" id="SFLDS00005">
    <property type="entry name" value="Isoprenoid_Synthase_Type_I"/>
    <property type="match status" value="1"/>
</dbReference>
<dbReference type="InterPro" id="IPR033749">
    <property type="entry name" value="Polyprenyl_synt_CS"/>
</dbReference>
<evidence type="ECO:0000256" key="2">
    <source>
        <dbReference type="ARBA" id="ARBA00006706"/>
    </source>
</evidence>
<dbReference type="EMBL" id="SMFY01000007">
    <property type="protein sequence ID" value="TCK16667.1"/>
    <property type="molecule type" value="Genomic_DNA"/>
</dbReference>
<evidence type="ECO:0000256" key="4">
    <source>
        <dbReference type="ARBA" id="ARBA00022723"/>
    </source>
</evidence>
<comment type="cofactor">
    <cofactor evidence="1">
        <name>Mg(2+)</name>
        <dbReference type="ChEBI" id="CHEBI:18420"/>
    </cofactor>
</comment>
<evidence type="ECO:0000313" key="10">
    <source>
        <dbReference type="Proteomes" id="UP000295030"/>
    </source>
</evidence>
<evidence type="ECO:0000256" key="7">
    <source>
        <dbReference type="ARBA" id="ARBA00069024"/>
    </source>
</evidence>
<dbReference type="AlphaFoldDB" id="A0A4R1H4Q3"/>
<comment type="caution">
    <text evidence="9">The sequence shown here is derived from an EMBL/GenBank/DDBJ whole genome shotgun (WGS) entry which is preliminary data.</text>
</comment>
<dbReference type="SUPFAM" id="SSF48576">
    <property type="entry name" value="Terpenoid synthases"/>
    <property type="match status" value="1"/>
</dbReference>
<dbReference type="InterPro" id="IPR053378">
    <property type="entry name" value="Prenyl_diphosphate_synthase"/>
</dbReference>
<keyword evidence="10" id="KW-1185">Reference proteome</keyword>
<dbReference type="NCBIfam" id="NF045485">
    <property type="entry name" value="FPPsyn"/>
    <property type="match status" value="1"/>
</dbReference>
<dbReference type="RefSeq" id="WP_131837455.1">
    <property type="nucleotide sequence ID" value="NZ_SMFY01000007.1"/>
</dbReference>
<dbReference type="Proteomes" id="UP000295030">
    <property type="component" value="Unassembled WGS sequence"/>
</dbReference>
<accession>A0A4R1H4Q3</accession>
<dbReference type="SFLD" id="SFLDG01017">
    <property type="entry name" value="Polyprenyl_Transferase_Like"/>
    <property type="match status" value="1"/>
</dbReference>
<dbReference type="Gene3D" id="1.10.600.10">
    <property type="entry name" value="Farnesyl Diphosphate Synthase"/>
    <property type="match status" value="1"/>
</dbReference>
<keyword evidence="6" id="KW-0414">Isoprene biosynthesis</keyword>
<dbReference type="PROSITE" id="PS00444">
    <property type="entry name" value="POLYPRENYL_SYNTHASE_2"/>
    <property type="match status" value="1"/>
</dbReference>
<dbReference type="Pfam" id="PF00348">
    <property type="entry name" value="polyprenyl_synt"/>
    <property type="match status" value="1"/>
</dbReference>
<dbReference type="PROSITE" id="PS00723">
    <property type="entry name" value="POLYPRENYL_SYNTHASE_1"/>
    <property type="match status" value="1"/>
</dbReference>
<dbReference type="FunFam" id="1.10.600.10:FF:000001">
    <property type="entry name" value="Geranylgeranyl diphosphate synthase"/>
    <property type="match status" value="1"/>
</dbReference>
<gene>
    <name evidence="9" type="ORF">EV667_4441</name>
</gene>
<dbReference type="GO" id="GO:0005737">
    <property type="term" value="C:cytoplasm"/>
    <property type="evidence" value="ECO:0007669"/>
    <property type="project" value="UniProtKB-ARBA"/>
</dbReference>
<dbReference type="InterPro" id="IPR008949">
    <property type="entry name" value="Isoprenoid_synthase_dom_sf"/>
</dbReference>
<evidence type="ECO:0000256" key="5">
    <source>
        <dbReference type="ARBA" id="ARBA00022842"/>
    </source>
</evidence>
<dbReference type="OrthoDB" id="9805316at2"/>
<name>A0A4R1H4Q3_ANCAQ</name>
<dbReference type="PANTHER" id="PTHR43281">
    <property type="entry name" value="FARNESYL DIPHOSPHATE SYNTHASE"/>
    <property type="match status" value="1"/>
</dbReference>
<keyword evidence="5" id="KW-0460">Magnesium</keyword>
<dbReference type="GO" id="GO:0016114">
    <property type="term" value="P:terpenoid biosynthetic process"/>
    <property type="evidence" value="ECO:0007669"/>
    <property type="project" value="UniProtKB-ARBA"/>
</dbReference>
<evidence type="ECO:0000313" key="9">
    <source>
        <dbReference type="EMBL" id="TCK16667.1"/>
    </source>
</evidence>
<dbReference type="PANTHER" id="PTHR43281:SF1">
    <property type="entry name" value="FARNESYL DIPHOSPHATE SYNTHASE"/>
    <property type="match status" value="1"/>
</dbReference>
<comment type="similarity">
    <text evidence="2 8">Belongs to the FPP/GGPP synthase family.</text>
</comment>
<evidence type="ECO:0000256" key="1">
    <source>
        <dbReference type="ARBA" id="ARBA00001946"/>
    </source>
</evidence>
<dbReference type="GO" id="GO:0004659">
    <property type="term" value="F:prenyltransferase activity"/>
    <property type="evidence" value="ECO:0007669"/>
    <property type="project" value="InterPro"/>
</dbReference>
<evidence type="ECO:0000256" key="3">
    <source>
        <dbReference type="ARBA" id="ARBA00022679"/>
    </source>
</evidence>
<protein>
    <recommendedName>
        <fullName evidence="7">Probable farnesyl diphosphate synthase</fullName>
    </recommendedName>
</protein>
<dbReference type="GO" id="GO:0046872">
    <property type="term" value="F:metal ion binding"/>
    <property type="evidence" value="ECO:0007669"/>
    <property type="project" value="UniProtKB-KW"/>
</dbReference>
<evidence type="ECO:0000256" key="6">
    <source>
        <dbReference type="ARBA" id="ARBA00023229"/>
    </source>
</evidence>
<evidence type="ECO:0000256" key="8">
    <source>
        <dbReference type="RuleBase" id="RU004466"/>
    </source>
</evidence>
<reference evidence="9 10" key="1">
    <citation type="submission" date="2019-03" db="EMBL/GenBank/DDBJ databases">
        <title>Genomic Encyclopedia of Type Strains, Phase IV (KMG-IV): sequencing the most valuable type-strain genomes for metagenomic binning, comparative biology and taxonomic classification.</title>
        <authorList>
            <person name="Goeker M."/>
        </authorList>
    </citation>
    <scope>NUCLEOTIDE SEQUENCE [LARGE SCALE GENOMIC DNA]</scope>
    <source>
        <strain evidence="9 10">DSM 101</strain>
    </source>
</reference>
<dbReference type="InterPro" id="IPR000092">
    <property type="entry name" value="Polyprenyl_synt"/>
</dbReference>
<organism evidence="9 10">
    <name type="scientific">Ancylobacter aquaticus</name>
    <dbReference type="NCBI Taxonomy" id="100"/>
    <lineage>
        <taxon>Bacteria</taxon>
        <taxon>Pseudomonadati</taxon>
        <taxon>Pseudomonadota</taxon>
        <taxon>Alphaproteobacteria</taxon>
        <taxon>Hyphomicrobiales</taxon>
        <taxon>Xanthobacteraceae</taxon>
        <taxon>Ancylobacter</taxon>
    </lineage>
</organism>
<dbReference type="CDD" id="cd00685">
    <property type="entry name" value="Trans_IPPS_HT"/>
    <property type="match status" value="1"/>
</dbReference>